<keyword evidence="1" id="KW-0560">Oxidoreductase</keyword>
<accession>A0A2T1BXD2</accession>
<gene>
    <name evidence="5" type="ORF">C7B64_22315</name>
</gene>
<name>A0A2T1BXD2_9CYAN</name>
<protein>
    <submittedName>
        <fullName evidence="5">Alkyl hydroperoxide reductase</fullName>
    </submittedName>
</protein>
<sequence length="192" mass="21935">MISTNIDGLFNERFFQNFLPIPASNEIKIGAIAPDFLITDVKNQRQVRLLEYRDKQPVLLYFTRIFTEHQYCPLCYPHIIALNENYEEFQKLGVEVLTIASTDIKQSQRVIEDLGLKMPLLSDPSCFYGGLYHVGQALGAPLPAQFLVDREGKIQYRHLFSFLSPNAPVEILLNIAARYKSISKSELQLIAN</sequence>
<evidence type="ECO:0000256" key="2">
    <source>
        <dbReference type="ARBA" id="ARBA00022862"/>
    </source>
</evidence>
<keyword evidence="2" id="KW-0049">Antioxidant</keyword>
<reference evidence="5 6" key="2">
    <citation type="submission" date="2018-03" db="EMBL/GenBank/DDBJ databases">
        <title>The ancient ancestry and fast evolution of plastids.</title>
        <authorList>
            <person name="Moore K.R."/>
            <person name="Magnabosco C."/>
            <person name="Momper L."/>
            <person name="Gold D.A."/>
            <person name="Bosak T."/>
            <person name="Fournier G.P."/>
        </authorList>
    </citation>
    <scope>NUCLEOTIDE SEQUENCE [LARGE SCALE GENOMIC DNA]</scope>
    <source>
        <strain evidence="5 6">CCAP 1448/3</strain>
    </source>
</reference>
<keyword evidence="1" id="KW-0575">Peroxidase</keyword>
<keyword evidence="6" id="KW-1185">Reference proteome</keyword>
<reference evidence="5 6" key="1">
    <citation type="submission" date="2018-02" db="EMBL/GenBank/DDBJ databases">
        <authorList>
            <person name="Cohen D.B."/>
            <person name="Kent A.D."/>
        </authorList>
    </citation>
    <scope>NUCLEOTIDE SEQUENCE [LARGE SCALE GENOMIC DNA]</scope>
    <source>
        <strain evidence="5 6">CCAP 1448/3</strain>
    </source>
</reference>
<dbReference type="Gene3D" id="3.40.30.10">
    <property type="entry name" value="Glutaredoxin"/>
    <property type="match status" value="1"/>
</dbReference>
<proteinExistence type="predicted"/>
<dbReference type="Proteomes" id="UP000238762">
    <property type="component" value="Unassembled WGS sequence"/>
</dbReference>
<evidence type="ECO:0000313" key="6">
    <source>
        <dbReference type="Proteomes" id="UP000238762"/>
    </source>
</evidence>
<dbReference type="SUPFAM" id="SSF52833">
    <property type="entry name" value="Thioredoxin-like"/>
    <property type="match status" value="1"/>
</dbReference>
<dbReference type="CDD" id="cd02970">
    <property type="entry name" value="PRX_like2"/>
    <property type="match status" value="1"/>
</dbReference>
<dbReference type="PROSITE" id="PS51352">
    <property type="entry name" value="THIOREDOXIN_2"/>
    <property type="match status" value="1"/>
</dbReference>
<dbReference type="Pfam" id="PF00578">
    <property type="entry name" value="AhpC-TSA"/>
    <property type="match status" value="1"/>
</dbReference>
<evidence type="ECO:0000256" key="1">
    <source>
        <dbReference type="ARBA" id="ARBA00022559"/>
    </source>
</evidence>
<dbReference type="PANTHER" id="PTHR43110">
    <property type="entry name" value="THIOL PEROXIDASE"/>
    <property type="match status" value="1"/>
</dbReference>
<dbReference type="InterPro" id="IPR013766">
    <property type="entry name" value="Thioredoxin_domain"/>
</dbReference>
<keyword evidence="3" id="KW-0676">Redox-active center</keyword>
<evidence type="ECO:0000256" key="3">
    <source>
        <dbReference type="ARBA" id="ARBA00023284"/>
    </source>
</evidence>
<dbReference type="InterPro" id="IPR050455">
    <property type="entry name" value="Tpx_Peroxidase_subfamily"/>
</dbReference>
<comment type="caution">
    <text evidence="5">The sequence shown here is derived from an EMBL/GenBank/DDBJ whole genome shotgun (WGS) entry which is preliminary data.</text>
</comment>
<evidence type="ECO:0000259" key="4">
    <source>
        <dbReference type="PROSITE" id="PS51352"/>
    </source>
</evidence>
<dbReference type="InterPro" id="IPR036249">
    <property type="entry name" value="Thioredoxin-like_sf"/>
</dbReference>
<dbReference type="GO" id="GO:0004601">
    <property type="term" value="F:peroxidase activity"/>
    <property type="evidence" value="ECO:0007669"/>
    <property type="project" value="UniProtKB-KW"/>
</dbReference>
<dbReference type="AlphaFoldDB" id="A0A2T1BXD2"/>
<dbReference type="InterPro" id="IPR000866">
    <property type="entry name" value="AhpC/TSA"/>
</dbReference>
<dbReference type="RefSeq" id="WP_106291538.1">
    <property type="nucleotide sequence ID" value="NZ_CAWNTC010000218.1"/>
</dbReference>
<evidence type="ECO:0000313" key="5">
    <source>
        <dbReference type="EMBL" id="PSB00669.1"/>
    </source>
</evidence>
<organism evidence="5 6">
    <name type="scientific">Merismopedia glauca CCAP 1448/3</name>
    <dbReference type="NCBI Taxonomy" id="1296344"/>
    <lineage>
        <taxon>Bacteria</taxon>
        <taxon>Bacillati</taxon>
        <taxon>Cyanobacteriota</taxon>
        <taxon>Cyanophyceae</taxon>
        <taxon>Synechococcales</taxon>
        <taxon>Merismopediaceae</taxon>
        <taxon>Merismopedia</taxon>
    </lineage>
</organism>
<dbReference type="EMBL" id="PVWJ01000174">
    <property type="protein sequence ID" value="PSB00669.1"/>
    <property type="molecule type" value="Genomic_DNA"/>
</dbReference>
<feature type="domain" description="Thioredoxin" evidence="4">
    <location>
        <begin position="27"/>
        <end position="181"/>
    </location>
</feature>
<dbReference type="OrthoDB" id="422376at2"/>
<dbReference type="PANTHER" id="PTHR43110:SF1">
    <property type="entry name" value="THIOL PEROXIDASE"/>
    <property type="match status" value="1"/>
</dbReference>